<organism evidence="8">
    <name type="scientific">freshwater metagenome</name>
    <dbReference type="NCBI Taxonomy" id="449393"/>
    <lineage>
        <taxon>unclassified sequences</taxon>
        <taxon>metagenomes</taxon>
        <taxon>ecological metagenomes</taxon>
    </lineage>
</organism>
<reference evidence="8" key="1">
    <citation type="submission" date="2014-05" db="EMBL/GenBank/DDBJ databases">
        <title>Key roles for freshwater Actinobacteria revealed by deep metagenomic sequencing.</title>
        <authorList>
            <person name="Ghai R."/>
            <person name="Mizuno C.M."/>
            <person name="Picazo A."/>
            <person name="Camacho A."/>
            <person name="Rodriguez-Valera F."/>
        </authorList>
    </citation>
    <scope>NUCLEOTIDE SEQUENCE</scope>
</reference>
<evidence type="ECO:0000259" key="7">
    <source>
        <dbReference type="PROSITE" id="PS50850"/>
    </source>
</evidence>
<evidence type="ECO:0000256" key="3">
    <source>
        <dbReference type="ARBA" id="ARBA00022692"/>
    </source>
</evidence>
<comment type="subcellular location">
    <subcellularLocation>
        <location evidence="1">Cell membrane</location>
        <topology evidence="1">Multi-pass membrane protein</topology>
    </subcellularLocation>
</comment>
<name>A0A094Q0E3_9ZZZZ</name>
<evidence type="ECO:0000256" key="6">
    <source>
        <dbReference type="SAM" id="Phobius"/>
    </source>
</evidence>
<feature type="domain" description="Major facilitator superfamily (MFS) profile" evidence="7">
    <location>
        <begin position="239"/>
        <end position="437"/>
    </location>
</feature>
<gene>
    <name evidence="8" type="ORF">GM50_13320</name>
</gene>
<feature type="transmembrane region" description="Helical" evidence="6">
    <location>
        <begin position="399"/>
        <end position="418"/>
    </location>
</feature>
<keyword evidence="2" id="KW-1003">Cell membrane</keyword>
<protein>
    <recommendedName>
        <fullName evidence="7">Major facilitator superfamily (MFS) profile domain-containing protein</fullName>
    </recommendedName>
</protein>
<dbReference type="Gene3D" id="1.20.1250.20">
    <property type="entry name" value="MFS general substrate transporter like domains"/>
    <property type="match status" value="1"/>
</dbReference>
<dbReference type="GO" id="GO:0022857">
    <property type="term" value="F:transmembrane transporter activity"/>
    <property type="evidence" value="ECO:0007669"/>
    <property type="project" value="InterPro"/>
</dbReference>
<feature type="transmembrane region" description="Helical" evidence="6">
    <location>
        <begin position="116"/>
        <end position="135"/>
    </location>
</feature>
<evidence type="ECO:0000256" key="1">
    <source>
        <dbReference type="ARBA" id="ARBA00004651"/>
    </source>
</evidence>
<dbReference type="EMBL" id="JNSK01000055">
    <property type="protein sequence ID" value="KGA16857.1"/>
    <property type="molecule type" value="Genomic_DNA"/>
</dbReference>
<dbReference type="InterPro" id="IPR011701">
    <property type="entry name" value="MFS"/>
</dbReference>
<dbReference type="SUPFAM" id="SSF103473">
    <property type="entry name" value="MFS general substrate transporter"/>
    <property type="match status" value="1"/>
</dbReference>
<dbReference type="PANTHER" id="PTHR23513:SF6">
    <property type="entry name" value="MAJOR FACILITATOR SUPERFAMILY ASSOCIATED DOMAIN-CONTAINING PROTEIN"/>
    <property type="match status" value="1"/>
</dbReference>
<accession>A0A094Q0E3</accession>
<dbReference type="GO" id="GO:0005886">
    <property type="term" value="C:plasma membrane"/>
    <property type="evidence" value="ECO:0007669"/>
    <property type="project" value="UniProtKB-SubCell"/>
</dbReference>
<feature type="transmembrane region" description="Helical" evidence="6">
    <location>
        <begin position="272"/>
        <end position="293"/>
    </location>
</feature>
<dbReference type="PROSITE" id="PS50850">
    <property type="entry name" value="MFS"/>
    <property type="match status" value="1"/>
</dbReference>
<keyword evidence="4 6" id="KW-1133">Transmembrane helix</keyword>
<evidence type="ECO:0000256" key="2">
    <source>
        <dbReference type="ARBA" id="ARBA00022475"/>
    </source>
</evidence>
<dbReference type="InterPro" id="IPR036259">
    <property type="entry name" value="MFS_trans_sf"/>
</dbReference>
<dbReference type="PANTHER" id="PTHR23513">
    <property type="entry name" value="INTEGRAL MEMBRANE EFFLUX PROTEIN-RELATED"/>
    <property type="match status" value="1"/>
</dbReference>
<dbReference type="Pfam" id="PF07690">
    <property type="entry name" value="MFS_1"/>
    <property type="match status" value="1"/>
</dbReference>
<comment type="caution">
    <text evidence="8">The sequence shown here is derived from an EMBL/GenBank/DDBJ whole genome shotgun (WGS) entry which is preliminary data.</text>
</comment>
<sequence length="437" mass="47191">MKAKLGRAYWKLWSATAISNLGDGVSGVAYPWLASAVTRSPVLIAAAGFASRLPWLVFTLHAGVITDRFDRRKLILGMDLFRGILTVIVGVVVLLNKDSLPSLNELSSITDLETNWALYLTLILTSFLFGLAEVLRDNSAQTLMPSVVAEENLEKANGRMWSAESLTNSFIGPPLGSLLIGVSIFIPFFFDAVSFFVAVALIASIGGSFRPITEKPREKINFKSEIKEGFRWLWAHPLLRPMAIILGFMNGVGSMVGATYILFAQEVLKTSVFIFAVLGMAAAVGGIIGGLLAPKISELFGSGPSLWMALILAPLGTAIIGFTSAWQVVWVVTVFQTISAILWNTITVSLRQSIIPSHLLGRVNSVYRFFAWGSIPIGMFLGGGLVAVGQLFLSREMALRAPYFTGAVLGLLIFALAASKLTTSAIEMARAEGRQQP</sequence>
<dbReference type="AlphaFoldDB" id="A0A094Q0E3"/>
<feature type="transmembrane region" description="Helical" evidence="6">
    <location>
        <begin position="305"/>
        <end position="322"/>
    </location>
</feature>
<dbReference type="CDD" id="cd06173">
    <property type="entry name" value="MFS_MefA_like"/>
    <property type="match status" value="1"/>
</dbReference>
<evidence type="ECO:0000256" key="4">
    <source>
        <dbReference type="ARBA" id="ARBA00022989"/>
    </source>
</evidence>
<keyword evidence="3 6" id="KW-0812">Transmembrane</keyword>
<feature type="transmembrane region" description="Helical" evidence="6">
    <location>
        <begin position="165"/>
        <end position="186"/>
    </location>
</feature>
<evidence type="ECO:0000256" key="5">
    <source>
        <dbReference type="ARBA" id="ARBA00023136"/>
    </source>
</evidence>
<evidence type="ECO:0000313" key="8">
    <source>
        <dbReference type="EMBL" id="KGA16857.1"/>
    </source>
</evidence>
<keyword evidence="5 6" id="KW-0472">Membrane</keyword>
<feature type="transmembrane region" description="Helical" evidence="6">
    <location>
        <begin position="74"/>
        <end position="96"/>
    </location>
</feature>
<dbReference type="InterPro" id="IPR020846">
    <property type="entry name" value="MFS_dom"/>
</dbReference>
<proteinExistence type="predicted"/>
<feature type="transmembrane region" description="Helical" evidence="6">
    <location>
        <begin position="369"/>
        <end position="393"/>
    </location>
</feature>